<gene>
    <name evidence="1" type="ORF">METZ01_LOCUS397328</name>
</gene>
<sequence>MTNKKISRFPFQASYLFQTKKRDNSTELPRLVSLLNG</sequence>
<name>A0A382VDA1_9ZZZZ</name>
<dbReference type="EMBL" id="UINC01151078">
    <property type="protein sequence ID" value="SVD44474.1"/>
    <property type="molecule type" value="Genomic_DNA"/>
</dbReference>
<evidence type="ECO:0000313" key="1">
    <source>
        <dbReference type="EMBL" id="SVD44474.1"/>
    </source>
</evidence>
<organism evidence="1">
    <name type="scientific">marine metagenome</name>
    <dbReference type="NCBI Taxonomy" id="408172"/>
    <lineage>
        <taxon>unclassified sequences</taxon>
        <taxon>metagenomes</taxon>
        <taxon>ecological metagenomes</taxon>
    </lineage>
</organism>
<accession>A0A382VDA1</accession>
<protein>
    <submittedName>
        <fullName evidence="1">Uncharacterized protein</fullName>
    </submittedName>
</protein>
<reference evidence="1" key="1">
    <citation type="submission" date="2018-05" db="EMBL/GenBank/DDBJ databases">
        <authorList>
            <person name="Lanie J.A."/>
            <person name="Ng W.-L."/>
            <person name="Kazmierczak K.M."/>
            <person name="Andrzejewski T.M."/>
            <person name="Davidsen T.M."/>
            <person name="Wayne K.J."/>
            <person name="Tettelin H."/>
            <person name="Glass J.I."/>
            <person name="Rusch D."/>
            <person name="Podicherti R."/>
            <person name="Tsui H.-C.T."/>
            <person name="Winkler M.E."/>
        </authorList>
    </citation>
    <scope>NUCLEOTIDE SEQUENCE</scope>
</reference>
<proteinExistence type="predicted"/>
<feature type="non-terminal residue" evidence="1">
    <location>
        <position position="37"/>
    </location>
</feature>
<dbReference type="AlphaFoldDB" id="A0A382VDA1"/>